<evidence type="ECO:0000256" key="5">
    <source>
        <dbReference type="RuleBase" id="RU004973"/>
    </source>
</evidence>
<comment type="caution">
    <text evidence="8">The sequence shown here is derived from an EMBL/GenBank/DDBJ whole genome shotgun (WGS) entry which is preliminary data.</text>
</comment>
<keyword evidence="4 5" id="KW-0807">Transducer</keyword>
<keyword evidence="9" id="KW-1185">Reference proteome</keyword>
<dbReference type="PANTHER" id="PTHR13809">
    <property type="entry name" value="GUANINE NUCLEOTIDE-BINDING PROTEIN GAMMA SUBUNIT"/>
    <property type="match status" value="1"/>
</dbReference>
<feature type="domain" description="G protein gamma" evidence="7">
    <location>
        <begin position="245"/>
        <end position="310"/>
    </location>
</feature>
<comment type="function">
    <text evidence="5">Guanine nucleotide-binding proteins (G proteins) are involved as a modulator or transducer in various transmembrane signaling systems. The beta and gamma chains are required for the GTPase activity, for replacement of GDP by GTP, and for G protein-effector interaction.</text>
</comment>
<evidence type="ECO:0000256" key="2">
    <source>
        <dbReference type="ARBA" id="ARBA00022475"/>
    </source>
</evidence>
<keyword evidence="2 5" id="KW-1003">Cell membrane</keyword>
<evidence type="ECO:0000259" key="7">
    <source>
        <dbReference type="PROSITE" id="PS50058"/>
    </source>
</evidence>
<dbReference type="EMBL" id="JACTAM010000002">
    <property type="protein sequence ID" value="KAI2667716.1"/>
    <property type="molecule type" value="Genomic_DNA"/>
</dbReference>
<evidence type="ECO:0000256" key="3">
    <source>
        <dbReference type="ARBA" id="ARBA00023136"/>
    </source>
</evidence>
<evidence type="ECO:0000256" key="4">
    <source>
        <dbReference type="ARBA" id="ARBA00023224"/>
    </source>
</evidence>
<evidence type="ECO:0000256" key="6">
    <source>
        <dbReference type="SAM" id="MobiDB-lite"/>
    </source>
</evidence>
<feature type="compositionally biased region" description="Gly residues" evidence="6">
    <location>
        <begin position="32"/>
        <end position="42"/>
    </location>
</feature>
<dbReference type="SMART" id="SM01224">
    <property type="entry name" value="G_gamma"/>
    <property type="match status" value="1"/>
</dbReference>
<evidence type="ECO:0000313" key="8">
    <source>
        <dbReference type="EMBL" id="KAI2667716.1"/>
    </source>
</evidence>
<organism evidence="8 9">
    <name type="scientific">Labeo rohita</name>
    <name type="common">Indian major carp</name>
    <name type="synonym">Cyprinus rohita</name>
    <dbReference type="NCBI Taxonomy" id="84645"/>
    <lineage>
        <taxon>Eukaryota</taxon>
        <taxon>Metazoa</taxon>
        <taxon>Chordata</taxon>
        <taxon>Craniata</taxon>
        <taxon>Vertebrata</taxon>
        <taxon>Euteleostomi</taxon>
        <taxon>Actinopterygii</taxon>
        <taxon>Neopterygii</taxon>
        <taxon>Teleostei</taxon>
        <taxon>Ostariophysi</taxon>
        <taxon>Cypriniformes</taxon>
        <taxon>Cyprinidae</taxon>
        <taxon>Labeoninae</taxon>
        <taxon>Labeonini</taxon>
        <taxon>Labeo</taxon>
    </lineage>
</organism>
<dbReference type="Proteomes" id="UP000830375">
    <property type="component" value="Unassembled WGS sequence"/>
</dbReference>
<dbReference type="InterPro" id="IPR015898">
    <property type="entry name" value="G-protein_gamma-like_dom"/>
</dbReference>
<dbReference type="SMART" id="SM00224">
    <property type="entry name" value="GGL"/>
    <property type="match status" value="1"/>
</dbReference>
<dbReference type="SUPFAM" id="SSF48670">
    <property type="entry name" value="Transducin (heterotrimeric G protein), gamma chain"/>
    <property type="match status" value="1"/>
</dbReference>
<name>A0ABQ8MY00_LABRO</name>
<comment type="subcellular location">
    <subcellularLocation>
        <location evidence="5">Cell membrane</location>
        <topology evidence="5">Lipid-anchor</topology>
        <orientation evidence="5">Cytoplasmic side</orientation>
    </subcellularLocation>
</comment>
<dbReference type="PROSITE" id="PS50058">
    <property type="entry name" value="G_PROTEIN_GAMMA"/>
    <property type="match status" value="1"/>
</dbReference>
<protein>
    <recommendedName>
        <fullName evidence="5">Guanine nucleotide-binding protein subunit gamma</fullName>
    </recommendedName>
</protein>
<dbReference type="Pfam" id="PF00631">
    <property type="entry name" value="G-gamma"/>
    <property type="match status" value="1"/>
</dbReference>
<keyword evidence="3 5" id="KW-0472">Membrane</keyword>
<evidence type="ECO:0000313" key="9">
    <source>
        <dbReference type="Proteomes" id="UP000830375"/>
    </source>
</evidence>
<dbReference type="Gene3D" id="4.10.260.10">
    <property type="entry name" value="Transducin (heterotrimeric G protein), gamma chain"/>
    <property type="match status" value="1"/>
</dbReference>
<evidence type="ECO:0000256" key="1">
    <source>
        <dbReference type="ARBA" id="ARBA00007431"/>
    </source>
</evidence>
<dbReference type="CDD" id="cd00068">
    <property type="entry name" value="GGL"/>
    <property type="match status" value="1"/>
</dbReference>
<keyword evidence="5" id="KW-0449">Lipoprotein</keyword>
<accession>A0ABQ8MY00</accession>
<feature type="region of interest" description="Disordered" evidence="6">
    <location>
        <begin position="26"/>
        <end position="48"/>
    </location>
</feature>
<dbReference type="PRINTS" id="PR00321">
    <property type="entry name" value="GPROTEING"/>
</dbReference>
<gene>
    <name evidence="8" type="ORF">H4Q32_004277</name>
</gene>
<dbReference type="InterPro" id="IPR036284">
    <property type="entry name" value="GGL_sf"/>
</dbReference>
<sequence length="310" mass="34285">MGAVHFKVRCCAVFVYCRYRQRCQESGDETGRWGGIGKGPQGGIRTRDTRGSTALTVIYGIPAESSKSGNVGSIWSLVRLLCKPARCHQSTPGWGAVFQCPLPPPPPPPPHWIRIPQIGERDACFGDSPWRCRPHSYVNKQGVIAREPGSNSERENEEAAVPISWNAAHGAVKETVFAGCSAGLGERTCGAKGGGRTRSVFVSRKNQTFHCLQCFLRFCGYFDSHLSVEFSPFIRHDNRWQRMSTTNNIAQARKLVEQLRIEAGIERIKVSKAAADLMSYCEQHARSDPLLVGVPTSENPFKDKKPCIIL</sequence>
<comment type="subunit">
    <text evidence="5">G proteins are composed of 3 units; alpha, beta and gamma.</text>
</comment>
<comment type="similarity">
    <text evidence="1 5">Belongs to the G protein gamma family.</text>
</comment>
<dbReference type="InterPro" id="IPR001770">
    <property type="entry name" value="G-protein_gamma"/>
</dbReference>
<reference evidence="8 9" key="1">
    <citation type="submission" date="2022-01" db="EMBL/GenBank/DDBJ databases">
        <title>A high-quality chromosome-level genome assembly of rohu carp, Labeo rohita.</title>
        <authorList>
            <person name="Arick M.A. II"/>
            <person name="Hsu C.-Y."/>
            <person name="Magbanua Z."/>
            <person name="Pechanova O."/>
            <person name="Grover C."/>
            <person name="Miller E."/>
            <person name="Thrash A."/>
            <person name="Ezzel L."/>
            <person name="Alam S."/>
            <person name="Benzie J."/>
            <person name="Hamilton M."/>
            <person name="Karsi A."/>
            <person name="Lawrence M.L."/>
            <person name="Peterson D.G."/>
        </authorList>
    </citation>
    <scope>NUCLEOTIDE SEQUENCE [LARGE SCALE GENOMIC DNA]</scope>
    <source>
        <strain evidence="9">BAU-BD-2019</strain>
        <tissue evidence="8">Blood</tissue>
    </source>
</reference>
<proteinExistence type="inferred from homology"/>